<evidence type="ECO:0000256" key="4">
    <source>
        <dbReference type="ARBA" id="ARBA00023163"/>
    </source>
</evidence>
<feature type="domain" description="HTH lysR-type" evidence="5">
    <location>
        <begin position="3"/>
        <end position="60"/>
    </location>
</feature>
<dbReference type="FunFam" id="1.10.10.10:FF:000001">
    <property type="entry name" value="LysR family transcriptional regulator"/>
    <property type="match status" value="1"/>
</dbReference>
<keyword evidence="7" id="KW-1185">Reference proteome</keyword>
<dbReference type="RefSeq" id="WP_003077640.1">
    <property type="nucleotide sequence ID" value="NZ_BBJZ01000015.1"/>
</dbReference>
<dbReference type="AlphaFoldDB" id="A0A8B4S965"/>
<dbReference type="Proteomes" id="UP000255070">
    <property type="component" value="Unassembled WGS sequence"/>
</dbReference>
<keyword evidence="2" id="KW-0805">Transcription regulation</keyword>
<dbReference type="SUPFAM" id="SSF53850">
    <property type="entry name" value="Periplasmic binding protein-like II"/>
    <property type="match status" value="1"/>
</dbReference>
<dbReference type="GO" id="GO:0005829">
    <property type="term" value="C:cytosol"/>
    <property type="evidence" value="ECO:0007669"/>
    <property type="project" value="TreeGrafter"/>
</dbReference>
<dbReference type="InterPro" id="IPR005119">
    <property type="entry name" value="LysR_subst-bd"/>
</dbReference>
<accession>A0A8B4S965</accession>
<proteinExistence type="inferred from homology"/>
<comment type="caution">
    <text evidence="6">The sequence shown here is derived from an EMBL/GenBank/DDBJ whole genome shotgun (WGS) entry which is preliminary data.</text>
</comment>
<dbReference type="PROSITE" id="PS50931">
    <property type="entry name" value="HTH_LYSR"/>
    <property type="match status" value="1"/>
</dbReference>
<name>A0A8B4S965_COMTE</name>
<comment type="similarity">
    <text evidence="1">Belongs to the LysR transcriptional regulatory family.</text>
</comment>
<reference evidence="6 7" key="1">
    <citation type="submission" date="2018-06" db="EMBL/GenBank/DDBJ databases">
        <authorList>
            <consortium name="Pathogen Informatics"/>
            <person name="Doyle S."/>
        </authorList>
    </citation>
    <scope>NUCLEOTIDE SEQUENCE [LARGE SCALE GENOMIC DNA]</scope>
    <source>
        <strain evidence="6 7">NCTC10698</strain>
    </source>
</reference>
<keyword evidence="3" id="KW-0238">DNA-binding</keyword>
<dbReference type="GeneID" id="63998141"/>
<dbReference type="PANTHER" id="PTHR30419">
    <property type="entry name" value="HTH-TYPE TRANSCRIPTIONAL REGULATOR YBHD"/>
    <property type="match status" value="1"/>
</dbReference>
<dbReference type="Pfam" id="PF03466">
    <property type="entry name" value="LysR_substrate"/>
    <property type="match status" value="1"/>
</dbReference>
<evidence type="ECO:0000313" key="7">
    <source>
        <dbReference type="Proteomes" id="UP000255070"/>
    </source>
</evidence>
<dbReference type="PANTHER" id="PTHR30419:SF8">
    <property type="entry name" value="NITROGEN ASSIMILATION TRANSCRIPTIONAL ACTIVATOR-RELATED"/>
    <property type="match status" value="1"/>
</dbReference>
<organism evidence="6 7">
    <name type="scientific">Comamonas testosteroni</name>
    <name type="common">Pseudomonas testosteroni</name>
    <dbReference type="NCBI Taxonomy" id="285"/>
    <lineage>
        <taxon>Bacteria</taxon>
        <taxon>Pseudomonadati</taxon>
        <taxon>Pseudomonadota</taxon>
        <taxon>Betaproteobacteria</taxon>
        <taxon>Burkholderiales</taxon>
        <taxon>Comamonadaceae</taxon>
        <taxon>Comamonas</taxon>
    </lineage>
</organism>
<dbReference type="EMBL" id="UFXL01000001">
    <property type="protein sequence ID" value="SUY78820.1"/>
    <property type="molecule type" value="Genomic_DNA"/>
</dbReference>
<keyword evidence="4" id="KW-0804">Transcription</keyword>
<dbReference type="InterPro" id="IPR000847">
    <property type="entry name" value="LysR_HTH_N"/>
</dbReference>
<sequence length="326" mass="35619">MSITLRQLEVFVAVSEEGSLTRAGESLGLPQSSISTQLKELEGLLGLKLFDRHTRMLRLTEGGMQILPLARKTLADLAAMLDGSAQLKTLERGRVSIAASSMQAALVLPRMVKFFSEMHPGIKIELLDVTQDDVIQMVKGGAVDFGVGTAFGDHGDLSMKTLWSEPFFAVMPHDHALAKKRSVTWKELQKHPLIGSRKGNPVRTALEFSLASEGVSLKYVHEVALPLTIVGMVAGGLGVGVLTGSTRRLSESMGLVLKPISQPRLEREVVLVLHAARSLSPAAKKFSDALVSWTSLKRSRYNEDDNDGHWFCNVCYQFGCALNHQM</sequence>
<dbReference type="CDD" id="cd08440">
    <property type="entry name" value="PBP2_LTTR_like_4"/>
    <property type="match status" value="1"/>
</dbReference>
<dbReference type="GO" id="GO:0003700">
    <property type="term" value="F:DNA-binding transcription factor activity"/>
    <property type="evidence" value="ECO:0007669"/>
    <property type="project" value="InterPro"/>
</dbReference>
<dbReference type="InterPro" id="IPR050950">
    <property type="entry name" value="HTH-type_LysR_regulators"/>
</dbReference>
<dbReference type="Pfam" id="PF00126">
    <property type="entry name" value="HTH_1"/>
    <property type="match status" value="1"/>
</dbReference>
<dbReference type="PRINTS" id="PR00039">
    <property type="entry name" value="HTHLYSR"/>
</dbReference>
<dbReference type="Gene3D" id="1.10.10.10">
    <property type="entry name" value="Winged helix-like DNA-binding domain superfamily/Winged helix DNA-binding domain"/>
    <property type="match status" value="1"/>
</dbReference>
<protein>
    <submittedName>
        <fullName evidence="6">HTH-type transcriptional activator CmpR</fullName>
    </submittedName>
</protein>
<gene>
    <name evidence="6" type="primary">cmpR_6</name>
    <name evidence="6" type="ORF">NCTC10698_03749</name>
</gene>
<evidence type="ECO:0000256" key="2">
    <source>
        <dbReference type="ARBA" id="ARBA00023015"/>
    </source>
</evidence>
<evidence type="ECO:0000256" key="1">
    <source>
        <dbReference type="ARBA" id="ARBA00009437"/>
    </source>
</evidence>
<dbReference type="Gene3D" id="3.40.190.290">
    <property type="match status" value="1"/>
</dbReference>
<evidence type="ECO:0000259" key="5">
    <source>
        <dbReference type="PROSITE" id="PS50931"/>
    </source>
</evidence>
<dbReference type="SUPFAM" id="SSF46785">
    <property type="entry name" value="Winged helix' DNA-binding domain"/>
    <property type="match status" value="1"/>
</dbReference>
<evidence type="ECO:0000256" key="3">
    <source>
        <dbReference type="ARBA" id="ARBA00023125"/>
    </source>
</evidence>
<evidence type="ECO:0000313" key="6">
    <source>
        <dbReference type="EMBL" id="SUY78820.1"/>
    </source>
</evidence>
<dbReference type="InterPro" id="IPR036388">
    <property type="entry name" value="WH-like_DNA-bd_sf"/>
</dbReference>
<dbReference type="GO" id="GO:0003677">
    <property type="term" value="F:DNA binding"/>
    <property type="evidence" value="ECO:0007669"/>
    <property type="project" value="UniProtKB-KW"/>
</dbReference>
<dbReference type="InterPro" id="IPR036390">
    <property type="entry name" value="WH_DNA-bd_sf"/>
</dbReference>